<dbReference type="EMBL" id="CP007536">
    <property type="protein sequence ID" value="AIC14961.1"/>
    <property type="molecule type" value="Genomic_DNA"/>
</dbReference>
<accession>A0A060HN31</accession>
<evidence type="ECO:0000313" key="2">
    <source>
        <dbReference type="Proteomes" id="UP000027093"/>
    </source>
</evidence>
<proteinExistence type="predicted"/>
<evidence type="ECO:0008006" key="3">
    <source>
        <dbReference type="Google" id="ProtNLM"/>
    </source>
</evidence>
<organism evidence="1 2">
    <name type="scientific">Nitrososphaera viennensis EN76</name>
    <dbReference type="NCBI Taxonomy" id="926571"/>
    <lineage>
        <taxon>Archaea</taxon>
        <taxon>Nitrososphaerota</taxon>
        <taxon>Nitrososphaeria</taxon>
        <taxon>Nitrososphaerales</taxon>
        <taxon>Nitrososphaeraceae</taxon>
        <taxon>Nitrososphaera</taxon>
    </lineage>
</organism>
<sequence length="485" mass="56657">MNLEQWCQLDERIYVAESDERYRQYAGLKHSIKAIERLAEMKSLAARLFLENFEEPRELYISSIESMADSSTKKLELRLYDLRNTKVVSKQKFDGRPVNWSSWRQYNSAEKDEKKRKAVFDEFVKKTRFVAPVVKARFDAIADVYAEQSGKKLDPLAGYLENEKFTYSQLTSFVKSMGRRAKKPFREALADVSKKVLGRPAEYYDDFYFFRNRVYSDLEKHFSGIDPTAQVKKTLEGLGFDLSRIQIDTENRKDKYPSPVCFFVQVPNDVRVLYKSESPYFDLQGCYHEMGHAAHATSIDPAADYWDRYGFSMGIAEIFSIFLERLTKNRRYLKSLGVTDERALDELEQRNNFMELYFVTFYTANSLMKAEFWRKKLSTRQASNLYGKLLREYTGLDVPGEYWMLHHILPDAIMYVPSYIVAAVRAAELEQHLQNRFGEEWWAVREAGEEIRRFMRPGAKIELSAFSKMDASLFVNEITKTGKGA</sequence>
<dbReference type="KEGG" id="nvn:NVIE_007480"/>
<dbReference type="STRING" id="926571.NVIE_007480"/>
<evidence type="ECO:0000313" key="1">
    <source>
        <dbReference type="EMBL" id="AIC14961.1"/>
    </source>
</evidence>
<dbReference type="AlphaFoldDB" id="A0A060HN31"/>
<reference evidence="1 2" key="1">
    <citation type="journal article" date="2014" name="Int. J. Syst. Evol. Microbiol.">
        <title>Nitrososphaera viennensis gen. nov., sp. nov., an aerobic and mesophilic, ammonia-oxidizing archaeon from soil and a member of the archaeal phylum Thaumarchaeota.</title>
        <authorList>
            <person name="Stieglmeier M."/>
            <person name="Klingl A."/>
            <person name="Alves R.J."/>
            <person name="Rittmann S.K."/>
            <person name="Melcher M."/>
            <person name="Leisch N."/>
            <person name="Schleper C."/>
        </authorList>
    </citation>
    <scope>NUCLEOTIDE SEQUENCE [LARGE SCALE GENOMIC DNA]</scope>
    <source>
        <strain evidence="1">EN76</strain>
    </source>
</reference>
<dbReference type="Proteomes" id="UP000027093">
    <property type="component" value="Chromosome"/>
</dbReference>
<protein>
    <recommendedName>
        <fullName evidence="3">Peptidase M3A/M3B catalytic domain-containing protein</fullName>
    </recommendedName>
</protein>
<dbReference type="SUPFAM" id="SSF55486">
    <property type="entry name" value="Metalloproteases ('zincins'), catalytic domain"/>
    <property type="match status" value="1"/>
</dbReference>
<dbReference type="Gene3D" id="1.10.1370.30">
    <property type="match status" value="1"/>
</dbReference>
<gene>
    <name evidence="1" type="ORF">NVIE_007480</name>
</gene>
<dbReference type="RefSeq" id="WP_075054070.1">
    <property type="nucleotide sequence ID" value="NZ_CP007536.1"/>
</dbReference>
<name>A0A060HN31_9ARCH</name>
<keyword evidence="2" id="KW-1185">Reference proteome</keyword>
<dbReference type="GeneID" id="74946011"/>
<dbReference type="OrthoDB" id="7197at2157"/>
<dbReference type="HOGENOM" id="CLU_622046_0_0_2"/>